<dbReference type="EMBL" id="ONZQ02000011">
    <property type="protein sequence ID" value="SPO04821.1"/>
    <property type="molecule type" value="Genomic_DNA"/>
</dbReference>
<evidence type="ECO:0000256" key="2">
    <source>
        <dbReference type="SAM" id="MobiDB-lite"/>
    </source>
</evidence>
<keyword evidence="1" id="KW-0175">Coiled coil</keyword>
<dbReference type="InterPro" id="IPR046896">
    <property type="entry name" value="Cup1-like_N"/>
</dbReference>
<accession>A0AAE8N1Q5</accession>
<organism evidence="3 4">
    <name type="scientific">Cephalotrichum gorgonifer</name>
    <dbReference type="NCBI Taxonomy" id="2041049"/>
    <lineage>
        <taxon>Eukaryota</taxon>
        <taxon>Fungi</taxon>
        <taxon>Dikarya</taxon>
        <taxon>Ascomycota</taxon>
        <taxon>Pezizomycotina</taxon>
        <taxon>Sordariomycetes</taxon>
        <taxon>Hypocreomycetidae</taxon>
        <taxon>Microascales</taxon>
        <taxon>Microascaceae</taxon>
        <taxon>Cephalotrichum</taxon>
    </lineage>
</organism>
<dbReference type="AlphaFoldDB" id="A0AAE8N1Q5"/>
<feature type="coiled-coil region" evidence="1">
    <location>
        <begin position="280"/>
        <end position="308"/>
    </location>
</feature>
<protein>
    <submittedName>
        <fullName evidence="3">Uncharacterized protein</fullName>
    </submittedName>
</protein>
<reference evidence="3" key="1">
    <citation type="submission" date="2018-03" db="EMBL/GenBank/DDBJ databases">
        <authorList>
            <person name="Guldener U."/>
        </authorList>
    </citation>
    <scope>NUCLEOTIDE SEQUENCE</scope>
</reference>
<name>A0AAE8N1Q5_9PEZI</name>
<keyword evidence="4" id="KW-1185">Reference proteome</keyword>
<feature type="region of interest" description="Disordered" evidence="2">
    <location>
        <begin position="230"/>
        <end position="252"/>
    </location>
</feature>
<sequence length="311" mass="34825">MPLFAPIFVPARSSRHRTACFALYRALLRSARDIRLPALAAPEGVKDPMRWLIKGQFLRNKNDVSPRLVYTSLSAGYKFLDLFAKAKVDGSPEHTSVIKHVRSRLRNLESWRASQPARGPPPPTFPGFLTRLPPKTSRAGEKPVFTSTILPRPKSAFSGTRKIPRLCATSFGVPFLRLKKPQPVALSNKLRSLNLMAQKRLEMASLIKDELIPEAHSEDAWEKAVRDLARRERGGGRQTSKEEQDLLDGDGRETYAGRLEGVRAGIMQKVERTSVENIARAKAMLEIVKQEKVLAAQEERQASEARNNATE</sequence>
<comment type="caution">
    <text evidence="3">The sequence shown here is derived from an EMBL/GenBank/DDBJ whole genome shotgun (WGS) entry which is preliminary data.</text>
</comment>
<proteinExistence type="predicted"/>
<evidence type="ECO:0000313" key="4">
    <source>
        <dbReference type="Proteomes" id="UP001187682"/>
    </source>
</evidence>
<dbReference type="CDD" id="cd20273">
    <property type="entry name" value="Complex1_LYR_unchar"/>
    <property type="match status" value="1"/>
</dbReference>
<evidence type="ECO:0000313" key="3">
    <source>
        <dbReference type="EMBL" id="SPO04821.1"/>
    </source>
</evidence>
<dbReference type="Proteomes" id="UP001187682">
    <property type="component" value="Unassembled WGS sequence"/>
</dbReference>
<evidence type="ECO:0000256" key="1">
    <source>
        <dbReference type="SAM" id="Coils"/>
    </source>
</evidence>
<gene>
    <name evidence="3" type="ORF">DNG_07506</name>
</gene>